<dbReference type="Gene3D" id="1.10.10.2910">
    <property type="match status" value="1"/>
</dbReference>
<dbReference type="Proteomes" id="UP000180235">
    <property type="component" value="Chromosome"/>
</dbReference>
<protein>
    <submittedName>
        <fullName evidence="1">Uncharacterized protein</fullName>
    </submittedName>
</protein>
<dbReference type="PANTHER" id="PTHR43236:SF1">
    <property type="entry name" value="BLL7220 PROTEIN"/>
    <property type="match status" value="1"/>
</dbReference>
<evidence type="ECO:0000313" key="1">
    <source>
        <dbReference type="EMBL" id="APB35085.1"/>
    </source>
</evidence>
<reference evidence="1 2" key="1">
    <citation type="submission" date="2016-10" db="EMBL/GenBank/DDBJ databases">
        <title>Description of Gloeomargarita lithophora gen. nov., sp. nov., a thylakoid-bearing basal-branching cyanobacterium with intracellular carbonates, and proposal for Gloeomargaritales ord. nov.</title>
        <authorList>
            <person name="Moreira D."/>
            <person name="Tavera R."/>
            <person name="Benzerara K."/>
            <person name="Skouri-Panet F."/>
            <person name="Couradeau E."/>
            <person name="Gerard E."/>
            <person name="Loussert C."/>
            <person name="Novelo E."/>
            <person name="Zivanovic Y."/>
            <person name="Lopez-Garcia P."/>
        </authorList>
    </citation>
    <scope>NUCLEOTIDE SEQUENCE [LARGE SCALE GENOMIC DNA]</scope>
    <source>
        <strain evidence="1 2">D10</strain>
    </source>
</reference>
<accession>A0A1J0AGM6</accession>
<dbReference type="OrthoDB" id="9816277at2"/>
<dbReference type="RefSeq" id="WP_071455428.1">
    <property type="nucleotide sequence ID" value="NZ_CP017675.1"/>
</dbReference>
<keyword evidence="2" id="KW-1185">Reference proteome</keyword>
<dbReference type="AlphaFoldDB" id="A0A1J0AGM6"/>
<sequence length="220" mass="24969">MSLINYPSFLSKEHIESEVEKILERMRSTPQYVPTFPLDPQRVADFLDLTVVWDTIPPDTDGQIAARILPLLRQIEINEAIPELRGGFGNSTLAHEIGHWILHINHNEVDGSSKQQTLDLGLEDIQPFLCRSISAQQGIEWQAQYFAGCLLMPRYILKDVAQGRKLTKWKHLYAMAEDLGITISNLKNRLQDLGWINIPNGSRQIYPGRSSPTGQINLLD</sequence>
<organism evidence="1 2">
    <name type="scientific">Gloeomargarita lithophora Alchichica-D10</name>
    <dbReference type="NCBI Taxonomy" id="1188229"/>
    <lineage>
        <taxon>Bacteria</taxon>
        <taxon>Bacillati</taxon>
        <taxon>Cyanobacteriota</taxon>
        <taxon>Cyanophyceae</taxon>
        <taxon>Gloeomargaritales</taxon>
        <taxon>Gloeomargaritaceae</taxon>
        <taxon>Gloeomargarita</taxon>
    </lineage>
</organism>
<dbReference type="STRING" id="1188229.GlitD10_2742"/>
<name>A0A1J0AGM6_9CYAN</name>
<dbReference type="InterPro" id="IPR052345">
    <property type="entry name" value="Rad_response_metalloprotease"/>
</dbReference>
<dbReference type="PANTHER" id="PTHR43236">
    <property type="entry name" value="ANTITOXIN HIGA1"/>
    <property type="match status" value="1"/>
</dbReference>
<dbReference type="EMBL" id="CP017675">
    <property type="protein sequence ID" value="APB35085.1"/>
    <property type="molecule type" value="Genomic_DNA"/>
</dbReference>
<evidence type="ECO:0000313" key="2">
    <source>
        <dbReference type="Proteomes" id="UP000180235"/>
    </source>
</evidence>
<dbReference type="KEGG" id="glt:GlitD10_2742"/>
<proteinExistence type="predicted"/>
<gene>
    <name evidence="1" type="ORF">GlitD10_2742</name>
</gene>